<protein>
    <submittedName>
        <fullName evidence="1">Uncharacterized protein</fullName>
    </submittedName>
</protein>
<proteinExistence type="predicted"/>
<reference evidence="1" key="1">
    <citation type="journal article" date="2020" name="Nature">
        <title>Giant virus diversity and host interactions through global metagenomics.</title>
        <authorList>
            <person name="Schulz F."/>
            <person name="Roux S."/>
            <person name="Paez-Espino D."/>
            <person name="Jungbluth S."/>
            <person name="Walsh D.A."/>
            <person name="Denef V.J."/>
            <person name="McMahon K.D."/>
            <person name="Konstantinidis K.T."/>
            <person name="Eloe-Fadrosh E.A."/>
            <person name="Kyrpides N.C."/>
            <person name="Woyke T."/>
        </authorList>
    </citation>
    <scope>NUCLEOTIDE SEQUENCE</scope>
    <source>
        <strain evidence="1">GVMAG-M-3300023174-124</strain>
    </source>
</reference>
<name>A0A6C0D659_9ZZZZ</name>
<sequence length="159" mass="18237">MPILGLDINSAYPILAEPPKSTYGFQTHNLYKDFPPFMNDGRVLVASWQQESVTNNNLLQATGMKSNWEYRRYLTENATTIIQKEQAESLNDIGYIARYSTAPEQANTVPYYYKSYLDNTQPFGYQSSDLKQLYLTAEQLNARKMAPVITESHLLNTYT</sequence>
<evidence type="ECO:0000313" key="1">
    <source>
        <dbReference type="EMBL" id="QHT11770.1"/>
    </source>
</evidence>
<dbReference type="EMBL" id="MN739538">
    <property type="protein sequence ID" value="QHT11770.1"/>
    <property type="molecule type" value="Genomic_DNA"/>
</dbReference>
<dbReference type="AlphaFoldDB" id="A0A6C0D659"/>
<accession>A0A6C0D659</accession>
<organism evidence="1">
    <name type="scientific">viral metagenome</name>
    <dbReference type="NCBI Taxonomy" id="1070528"/>
    <lineage>
        <taxon>unclassified sequences</taxon>
        <taxon>metagenomes</taxon>
        <taxon>organismal metagenomes</taxon>
    </lineage>
</organism>